<feature type="coiled-coil region" evidence="5">
    <location>
        <begin position="586"/>
        <end position="788"/>
    </location>
</feature>
<evidence type="ECO:0000256" key="2">
    <source>
        <dbReference type="ARBA" id="ARBA00022490"/>
    </source>
</evidence>
<dbReference type="GeneID" id="106672313"/>
<accession>A0A8I6SE60</accession>
<feature type="coiled-coil region" evidence="5">
    <location>
        <begin position="824"/>
        <end position="984"/>
    </location>
</feature>
<protein>
    <recommendedName>
        <fullName evidence="8">Centrosomal protein of 135 kDa</fullName>
    </recommendedName>
</protein>
<comment type="similarity">
    <text evidence="4">Belongs to the CEP135/TSGA10 family.</text>
</comment>
<reference evidence="6" key="1">
    <citation type="submission" date="2022-01" db="UniProtKB">
        <authorList>
            <consortium name="EnsemblMetazoa"/>
        </authorList>
    </citation>
    <scope>IDENTIFICATION</scope>
</reference>
<dbReference type="OMA" id="MMEAEPY"/>
<feature type="coiled-coil region" evidence="5">
    <location>
        <begin position="299"/>
        <end position="385"/>
    </location>
</feature>
<sequence>MGLKEKKFLNLREKLDRLGYSQPLSVDSVLLVEKLLYDLDSFKKQLDHYKNSAIKANSKCDSLELTLLPYKRDNERLIRENNELHHTILKQRDEAEKSINKLKSQLIETENAYSDLEFAYMEQLTNVGELHQDILLKNEKLLTLDNTSRNSAGLINPTIGKNYNQPSPKKQLKQRELQKKLRANLRTVTSVNNYISNVLDGKSRSEGLDELEKLKRDNCHLMDEVELCQNQVKSRDREIERLSKIVEKRASPIVYHHSTCNCHCFEDQDLSLLGDNSPVLLKKQLEEATLKQHQAMKRATDLMDRVKVLENKLVHLEARNIQREYNSSEQTKEKRDCSKHLEDLKIMEMEKSSLKEQIEELRYKNTSLEEKCSSLLSENHSLNNRLKQIQLSGTEDANFKECQQKHAKPKKQVVQQQNHRECSCGCCCDHKYTHENEYKFEGSESDHPLCSHKNVLKILNKEKARATDELNKLQDELIDYKNKLAGLSQAMHSEKCNNEVIKLQLEDKIKSYELEKKSLSDKISSLNSKLQMAEHQIDKLRHEVDELTTDSANWKAKYNHIKVLNEHLEMTIKNSEENEKSNVADIKSSMIKIQQLEKEKAALETALQTMQKEKVSLRNDIHHLDKEKDSLMTTLDEKAVQLSKMETAMKQKNNYVSNMEKEISNLQAQVHTLERMLSTAESKARSSNNDIRKIEAELTTLESCKENLIYENRRLQNDLAALTQDNMQMSGALAASKQEVENLKMRLQTYVEEVRRVDELLQMKENERAELLEQFKALSAEASHLEVNNQSLEYESTKTKETLRDTTDRVQNLEWEIGSKNSLVQEMEGKVTDLTSQIEELHSKLSEKNNSEIILSNDLDAARNLCSNLEKQKHTFIEQIWKLQENEKMLESHLDRLKQDKEKLELRVAEDQRNQRNLQDVLTSSRQEAMEKSLYTHDLRFEVEEMQQTVHSLENKLTHLTKTLSDCQRSCENYREENIKLKRDLTNREFERTRAEDSASFSTSL</sequence>
<evidence type="ECO:0000256" key="1">
    <source>
        <dbReference type="ARBA" id="ARBA00004114"/>
    </source>
</evidence>
<dbReference type="RefSeq" id="XP_014259129.1">
    <property type="nucleotide sequence ID" value="XM_014403643.2"/>
</dbReference>
<dbReference type="Proteomes" id="UP000494040">
    <property type="component" value="Unassembled WGS sequence"/>
</dbReference>
<evidence type="ECO:0008006" key="8">
    <source>
        <dbReference type="Google" id="ProtNLM"/>
    </source>
</evidence>
<dbReference type="PANTHER" id="PTHR20544">
    <property type="entry name" value="CENTROSOMAL PROTEIN CEP135"/>
    <property type="match status" value="1"/>
</dbReference>
<evidence type="ECO:0000313" key="6">
    <source>
        <dbReference type="EnsemblMetazoa" id="XP_014259129.1"/>
    </source>
</evidence>
<dbReference type="GO" id="GO:0005814">
    <property type="term" value="C:centriole"/>
    <property type="evidence" value="ECO:0007669"/>
    <property type="project" value="UniProtKB-SubCell"/>
</dbReference>
<evidence type="ECO:0000256" key="5">
    <source>
        <dbReference type="SAM" id="Coils"/>
    </source>
</evidence>
<feature type="coiled-coil region" evidence="5">
    <location>
        <begin position="74"/>
        <end position="119"/>
    </location>
</feature>
<name>A0A8I6SE60_CIMLE</name>
<dbReference type="Gene3D" id="1.20.5.340">
    <property type="match status" value="1"/>
</dbReference>
<proteinExistence type="inferred from homology"/>
<feature type="coiled-coil region" evidence="5">
    <location>
        <begin position="456"/>
        <end position="557"/>
    </location>
</feature>
<dbReference type="InterPro" id="IPR051877">
    <property type="entry name" value="Centriole_BasalBody_StrucProt"/>
</dbReference>
<evidence type="ECO:0000313" key="7">
    <source>
        <dbReference type="Proteomes" id="UP000494040"/>
    </source>
</evidence>
<dbReference type="KEGG" id="clec:106672313"/>
<keyword evidence="3" id="KW-0206">Cytoskeleton</keyword>
<dbReference type="AlphaFoldDB" id="A0A8I6SE60"/>
<dbReference type="Gene3D" id="1.20.5.170">
    <property type="match status" value="1"/>
</dbReference>
<dbReference type="EnsemblMetazoa" id="XM_014403643.2">
    <property type="protein sequence ID" value="XP_014259129.1"/>
    <property type="gene ID" value="LOC106672313"/>
</dbReference>
<evidence type="ECO:0000256" key="4">
    <source>
        <dbReference type="ARBA" id="ARBA00038123"/>
    </source>
</evidence>
<dbReference type="PANTHER" id="PTHR20544:SF0">
    <property type="entry name" value="NUCLEOPROTEIN TPR_MLP1 DOMAIN-CONTAINING PROTEIN"/>
    <property type="match status" value="1"/>
</dbReference>
<dbReference type="OrthoDB" id="10254663at2759"/>
<dbReference type="CTD" id="9662"/>
<keyword evidence="2" id="KW-0963">Cytoplasm</keyword>
<comment type="subcellular location">
    <subcellularLocation>
        <location evidence="1">Cytoplasm</location>
        <location evidence="1">Cytoskeleton</location>
        <location evidence="1">Microtubule organizing center</location>
        <location evidence="1">Centrosome</location>
        <location evidence="1">Centriole</location>
    </subcellularLocation>
</comment>
<organism evidence="6 7">
    <name type="scientific">Cimex lectularius</name>
    <name type="common">Bed bug</name>
    <name type="synonym">Acanthia lectularia</name>
    <dbReference type="NCBI Taxonomy" id="79782"/>
    <lineage>
        <taxon>Eukaryota</taxon>
        <taxon>Metazoa</taxon>
        <taxon>Ecdysozoa</taxon>
        <taxon>Arthropoda</taxon>
        <taxon>Hexapoda</taxon>
        <taxon>Insecta</taxon>
        <taxon>Pterygota</taxon>
        <taxon>Neoptera</taxon>
        <taxon>Paraneoptera</taxon>
        <taxon>Hemiptera</taxon>
        <taxon>Heteroptera</taxon>
        <taxon>Panheteroptera</taxon>
        <taxon>Cimicomorpha</taxon>
        <taxon>Cimicidae</taxon>
        <taxon>Cimex</taxon>
    </lineage>
</organism>
<keyword evidence="7" id="KW-1185">Reference proteome</keyword>
<dbReference type="Gene3D" id="1.10.287.1490">
    <property type="match status" value="1"/>
</dbReference>
<evidence type="ECO:0000256" key="3">
    <source>
        <dbReference type="ARBA" id="ARBA00023212"/>
    </source>
</evidence>
<keyword evidence="5" id="KW-0175">Coiled coil</keyword>